<name>A0A0K9PI21_ZOSMR</name>
<protein>
    <submittedName>
        <fullName evidence="9">Heavy metal transport/detoxification protein</fullName>
    </submittedName>
</protein>
<keyword evidence="2" id="KW-0488">Methylation</keyword>
<dbReference type="PROSITE" id="PS50846">
    <property type="entry name" value="HMA_2"/>
    <property type="match status" value="1"/>
</dbReference>
<evidence type="ECO:0000256" key="4">
    <source>
        <dbReference type="ARBA" id="ARBA00022723"/>
    </source>
</evidence>
<evidence type="ECO:0000313" key="9">
    <source>
        <dbReference type="EMBL" id="KMZ68609.1"/>
    </source>
</evidence>
<organism evidence="9 10">
    <name type="scientific">Zostera marina</name>
    <name type="common">Eelgrass</name>
    <dbReference type="NCBI Taxonomy" id="29655"/>
    <lineage>
        <taxon>Eukaryota</taxon>
        <taxon>Viridiplantae</taxon>
        <taxon>Streptophyta</taxon>
        <taxon>Embryophyta</taxon>
        <taxon>Tracheophyta</taxon>
        <taxon>Spermatophyta</taxon>
        <taxon>Magnoliopsida</taxon>
        <taxon>Liliopsida</taxon>
        <taxon>Zosteraceae</taxon>
        <taxon>Zostera</taxon>
    </lineage>
</organism>
<gene>
    <name evidence="9" type="ORF">ZOSMA_235G00150</name>
</gene>
<dbReference type="GO" id="GO:0006950">
    <property type="term" value="P:response to stress"/>
    <property type="evidence" value="ECO:0007669"/>
    <property type="project" value="UniProtKB-ARBA"/>
</dbReference>
<evidence type="ECO:0000256" key="3">
    <source>
        <dbReference type="ARBA" id="ARBA00022539"/>
    </source>
</evidence>
<dbReference type="Gene3D" id="3.30.70.100">
    <property type="match status" value="1"/>
</dbReference>
<keyword evidence="10" id="KW-1185">Reference proteome</keyword>
<dbReference type="InterPro" id="IPR006121">
    <property type="entry name" value="HMA_dom"/>
</dbReference>
<dbReference type="EMBL" id="LFYR01000829">
    <property type="protein sequence ID" value="KMZ68609.1"/>
    <property type="molecule type" value="Genomic_DNA"/>
</dbReference>
<proteinExistence type="inferred from homology"/>
<accession>A0A0K9PI21</accession>
<dbReference type="PANTHER" id="PTHR22814:SF294">
    <property type="entry name" value="HEAVY METAL-ASSOCIATED ISOPRENYLATED PLANT PROTEIN 27"/>
    <property type="match status" value="1"/>
</dbReference>
<sequence>MGVSEFVLALLDSRKHKRNLRKHRQLQTVEIKIKMDCEGCERKVKKSVDGMKGVNSVQIDPKLHKLTVVGYVEPKKVLKTVQNYTGKKAEMWPYIPYHMVAHPYAPGAYDKKAPRGYVRNVVDDPKASSLVRASSTEVRYSTAFSDENPNACSVM</sequence>
<evidence type="ECO:0000256" key="1">
    <source>
        <dbReference type="ARBA" id="ARBA00004370"/>
    </source>
</evidence>
<evidence type="ECO:0000256" key="5">
    <source>
        <dbReference type="ARBA" id="ARBA00023136"/>
    </source>
</evidence>
<evidence type="ECO:0000256" key="7">
    <source>
        <dbReference type="ARBA" id="ARBA00024045"/>
    </source>
</evidence>
<reference evidence="10" key="1">
    <citation type="journal article" date="2016" name="Nature">
        <title>The genome of the seagrass Zostera marina reveals angiosperm adaptation to the sea.</title>
        <authorList>
            <person name="Olsen J.L."/>
            <person name="Rouze P."/>
            <person name="Verhelst B."/>
            <person name="Lin Y.-C."/>
            <person name="Bayer T."/>
            <person name="Collen J."/>
            <person name="Dattolo E."/>
            <person name="De Paoli E."/>
            <person name="Dittami S."/>
            <person name="Maumus F."/>
            <person name="Michel G."/>
            <person name="Kersting A."/>
            <person name="Lauritano C."/>
            <person name="Lohaus R."/>
            <person name="Toepel M."/>
            <person name="Tonon T."/>
            <person name="Vanneste K."/>
            <person name="Amirebrahimi M."/>
            <person name="Brakel J."/>
            <person name="Bostroem C."/>
            <person name="Chovatia M."/>
            <person name="Grimwood J."/>
            <person name="Jenkins J.W."/>
            <person name="Jueterbock A."/>
            <person name="Mraz A."/>
            <person name="Stam W.T."/>
            <person name="Tice H."/>
            <person name="Bornberg-Bauer E."/>
            <person name="Green P.J."/>
            <person name="Pearson G.A."/>
            <person name="Procaccini G."/>
            <person name="Duarte C.M."/>
            <person name="Schmutz J."/>
            <person name="Reusch T.B.H."/>
            <person name="Van de Peer Y."/>
        </authorList>
    </citation>
    <scope>NUCLEOTIDE SEQUENCE [LARGE SCALE GENOMIC DNA]</scope>
    <source>
        <strain evidence="10">cv. Finnish</strain>
    </source>
</reference>
<dbReference type="GO" id="GO:0016020">
    <property type="term" value="C:membrane"/>
    <property type="evidence" value="ECO:0007669"/>
    <property type="project" value="UniProtKB-SubCell"/>
</dbReference>
<dbReference type="Proteomes" id="UP000036987">
    <property type="component" value="Unassembled WGS sequence"/>
</dbReference>
<dbReference type="Pfam" id="PF00403">
    <property type="entry name" value="HMA"/>
    <property type="match status" value="1"/>
</dbReference>
<dbReference type="CDD" id="cd00371">
    <property type="entry name" value="HMA"/>
    <property type="match status" value="1"/>
</dbReference>
<keyword evidence="6" id="KW-0449">Lipoprotein</keyword>
<dbReference type="GO" id="GO:0046872">
    <property type="term" value="F:metal ion binding"/>
    <property type="evidence" value="ECO:0007669"/>
    <property type="project" value="UniProtKB-KW"/>
</dbReference>
<keyword evidence="5" id="KW-0472">Membrane</keyword>
<comment type="subcellular location">
    <subcellularLocation>
        <location evidence="1">Membrane</location>
    </subcellularLocation>
</comment>
<evidence type="ECO:0000313" key="10">
    <source>
        <dbReference type="Proteomes" id="UP000036987"/>
    </source>
</evidence>
<dbReference type="InterPro" id="IPR036163">
    <property type="entry name" value="HMA_dom_sf"/>
</dbReference>
<dbReference type="OMA" id="HISEICS"/>
<keyword evidence="3" id="KW-0104">Cadmium</keyword>
<evidence type="ECO:0000256" key="6">
    <source>
        <dbReference type="ARBA" id="ARBA00023289"/>
    </source>
</evidence>
<evidence type="ECO:0000259" key="8">
    <source>
        <dbReference type="PROSITE" id="PS50846"/>
    </source>
</evidence>
<keyword evidence="4" id="KW-0479">Metal-binding</keyword>
<keyword evidence="6" id="KW-0636">Prenylation</keyword>
<feature type="domain" description="HMA" evidence="8">
    <location>
        <begin position="26"/>
        <end position="90"/>
    </location>
</feature>
<evidence type="ECO:0000256" key="2">
    <source>
        <dbReference type="ARBA" id="ARBA00022481"/>
    </source>
</evidence>
<dbReference type="FunFam" id="3.30.70.100:FF:000035">
    <property type="entry name" value="Heavy metal-associated isoprenylated plant protein 26"/>
    <property type="match status" value="1"/>
</dbReference>
<dbReference type="PANTHER" id="PTHR22814">
    <property type="entry name" value="COPPER TRANSPORT PROTEIN ATOX1-RELATED"/>
    <property type="match status" value="1"/>
</dbReference>
<comment type="caution">
    <text evidence="9">The sequence shown here is derived from an EMBL/GenBank/DDBJ whole genome shotgun (WGS) entry which is preliminary data.</text>
</comment>
<dbReference type="STRING" id="29655.A0A0K9PI21"/>
<comment type="similarity">
    <text evidence="7">Belongs to the HIPP family.</text>
</comment>
<dbReference type="SUPFAM" id="SSF55008">
    <property type="entry name" value="HMA, heavy metal-associated domain"/>
    <property type="match status" value="1"/>
</dbReference>
<dbReference type="AlphaFoldDB" id="A0A0K9PI21"/>
<dbReference type="OrthoDB" id="666972at2759"/>